<keyword evidence="6" id="KW-0325">Glycoprotein</keyword>
<dbReference type="InterPro" id="IPR048395">
    <property type="entry name" value="Glyco_hydro_31_C"/>
</dbReference>
<dbReference type="Gene3D" id="2.60.40.1180">
    <property type="entry name" value="Golgi alpha-mannosidase II"/>
    <property type="match status" value="1"/>
</dbReference>
<dbReference type="SUPFAM" id="SSF51011">
    <property type="entry name" value="Glycosyl hydrolase domain"/>
    <property type="match status" value="1"/>
</dbReference>
<keyword evidence="13" id="KW-1185">Reference proteome</keyword>
<dbReference type="CDD" id="cd06602">
    <property type="entry name" value="GH31_MGAM_SI_GAA"/>
    <property type="match status" value="1"/>
</dbReference>
<dbReference type="AlphaFoldDB" id="A0A0N5AK16"/>
<dbReference type="InterPro" id="IPR017853">
    <property type="entry name" value="GH"/>
</dbReference>
<dbReference type="Gene3D" id="4.10.110.10">
    <property type="entry name" value="Spasmolytic Protein, domain 1"/>
    <property type="match status" value="1"/>
</dbReference>
<keyword evidence="11" id="KW-0732">Signal</keyword>
<dbReference type="SUPFAM" id="SSF57492">
    <property type="entry name" value="Trefoil"/>
    <property type="match status" value="1"/>
</dbReference>
<dbReference type="InterPro" id="IPR030458">
    <property type="entry name" value="Glyco_hydro_31_AS"/>
</dbReference>
<dbReference type="Gene3D" id="3.20.20.80">
    <property type="entry name" value="Glycosidases"/>
    <property type="match status" value="1"/>
</dbReference>
<evidence type="ECO:0000256" key="3">
    <source>
        <dbReference type="ARBA" id="ARBA00022801"/>
    </source>
</evidence>
<dbReference type="GO" id="GO:0030246">
    <property type="term" value="F:carbohydrate binding"/>
    <property type="evidence" value="ECO:0007669"/>
    <property type="project" value="InterPro"/>
</dbReference>
<dbReference type="Proteomes" id="UP000046393">
    <property type="component" value="Unplaced"/>
</dbReference>
<dbReference type="GO" id="GO:0004558">
    <property type="term" value="F:alpha-1,4-glucosidase activity"/>
    <property type="evidence" value="ECO:0007669"/>
    <property type="project" value="TreeGrafter"/>
</dbReference>
<evidence type="ECO:0000256" key="10">
    <source>
        <dbReference type="RuleBase" id="RU361185"/>
    </source>
</evidence>
<comment type="caution">
    <text evidence="9">Lacks conserved residue(s) required for the propagation of feature annotation.</text>
</comment>
<evidence type="ECO:0000256" key="1">
    <source>
        <dbReference type="ARBA" id="ARBA00004370"/>
    </source>
</evidence>
<dbReference type="PANTHER" id="PTHR22762:SF133">
    <property type="entry name" value="P-TYPE DOMAIN-CONTAINING PROTEIN"/>
    <property type="match status" value="1"/>
</dbReference>
<dbReference type="PROSITE" id="PS51448">
    <property type="entry name" value="P_TREFOIL_2"/>
    <property type="match status" value="1"/>
</dbReference>
<evidence type="ECO:0000256" key="2">
    <source>
        <dbReference type="ARBA" id="ARBA00007806"/>
    </source>
</evidence>
<dbReference type="InterPro" id="IPR044913">
    <property type="entry name" value="P_trefoil_dom_sf"/>
</dbReference>
<dbReference type="Pfam" id="PF01055">
    <property type="entry name" value="Glyco_hydro_31_2nd"/>
    <property type="match status" value="1"/>
</dbReference>
<dbReference type="InterPro" id="IPR025887">
    <property type="entry name" value="Glyco_hydro_31_N_dom"/>
</dbReference>
<comment type="subcellular location">
    <subcellularLocation>
        <location evidence="1">Membrane</location>
    </subcellularLocation>
</comment>
<feature type="domain" description="P-type" evidence="12">
    <location>
        <begin position="18"/>
        <end position="66"/>
    </location>
</feature>
<protein>
    <recommendedName>
        <fullName evidence="8">Maltase</fullName>
    </recommendedName>
</protein>
<keyword evidence="5" id="KW-1015">Disulfide bond</keyword>
<keyword evidence="3 10" id="KW-0378">Hydrolase</keyword>
<dbReference type="GO" id="GO:0005975">
    <property type="term" value="P:carbohydrate metabolic process"/>
    <property type="evidence" value="ECO:0007669"/>
    <property type="project" value="InterPro"/>
</dbReference>
<dbReference type="InterPro" id="IPR013780">
    <property type="entry name" value="Glyco_hydro_b"/>
</dbReference>
<dbReference type="Pfam" id="PF00088">
    <property type="entry name" value="Trefoil"/>
    <property type="match status" value="1"/>
</dbReference>
<evidence type="ECO:0000256" key="11">
    <source>
        <dbReference type="SAM" id="SignalP"/>
    </source>
</evidence>
<evidence type="ECO:0000256" key="9">
    <source>
        <dbReference type="PROSITE-ProRule" id="PRU00779"/>
    </source>
</evidence>
<keyword evidence="7 10" id="KW-0326">Glycosidase</keyword>
<dbReference type="Gene3D" id="2.60.40.1760">
    <property type="entry name" value="glycosyl hydrolase (family 31)"/>
    <property type="match status" value="1"/>
</dbReference>
<evidence type="ECO:0000256" key="8">
    <source>
        <dbReference type="ARBA" id="ARBA00041343"/>
    </source>
</evidence>
<evidence type="ECO:0000256" key="6">
    <source>
        <dbReference type="ARBA" id="ARBA00023180"/>
    </source>
</evidence>
<dbReference type="SMART" id="SM00018">
    <property type="entry name" value="PD"/>
    <property type="match status" value="1"/>
</dbReference>
<dbReference type="SUPFAM" id="SSF51445">
    <property type="entry name" value="(Trans)glycosidases"/>
    <property type="match status" value="1"/>
</dbReference>
<dbReference type="GO" id="GO:0016020">
    <property type="term" value="C:membrane"/>
    <property type="evidence" value="ECO:0007669"/>
    <property type="project" value="UniProtKB-SubCell"/>
</dbReference>
<feature type="chain" id="PRO_5005893329" description="Maltase" evidence="11">
    <location>
        <begin position="19"/>
        <end position="797"/>
    </location>
</feature>
<dbReference type="STRING" id="451379.A0A0N5AK16"/>
<dbReference type="CDD" id="cd14752">
    <property type="entry name" value="GH31_N"/>
    <property type="match status" value="1"/>
</dbReference>
<dbReference type="InterPro" id="IPR000322">
    <property type="entry name" value="Glyco_hydro_31_TIM"/>
</dbReference>
<evidence type="ECO:0000313" key="14">
    <source>
        <dbReference type="WBParaSite" id="SMUV_0000482301-mRNA-1"/>
    </source>
</evidence>
<dbReference type="InterPro" id="IPR011013">
    <property type="entry name" value="Gal_mutarotase_sf_dom"/>
</dbReference>
<dbReference type="PANTHER" id="PTHR22762">
    <property type="entry name" value="ALPHA-GLUCOSIDASE"/>
    <property type="match status" value="1"/>
</dbReference>
<organism evidence="13 14">
    <name type="scientific">Syphacia muris</name>
    <dbReference type="NCBI Taxonomy" id="451379"/>
    <lineage>
        <taxon>Eukaryota</taxon>
        <taxon>Metazoa</taxon>
        <taxon>Ecdysozoa</taxon>
        <taxon>Nematoda</taxon>
        <taxon>Chromadorea</taxon>
        <taxon>Rhabditida</taxon>
        <taxon>Spirurina</taxon>
        <taxon>Oxyuridomorpha</taxon>
        <taxon>Oxyuroidea</taxon>
        <taxon>Oxyuridae</taxon>
        <taxon>Syphacia</taxon>
    </lineage>
</organism>
<dbReference type="Pfam" id="PF13802">
    <property type="entry name" value="Gal_mutarotas_2"/>
    <property type="match status" value="1"/>
</dbReference>
<name>A0A0N5AK16_9BILA</name>
<dbReference type="SUPFAM" id="SSF74650">
    <property type="entry name" value="Galactose mutarotase-like"/>
    <property type="match status" value="1"/>
</dbReference>
<dbReference type="CDD" id="cd00111">
    <property type="entry name" value="Trefoil"/>
    <property type="match status" value="1"/>
</dbReference>
<feature type="signal peptide" evidence="11">
    <location>
        <begin position="1"/>
        <end position="18"/>
    </location>
</feature>
<evidence type="ECO:0000256" key="7">
    <source>
        <dbReference type="ARBA" id="ARBA00023295"/>
    </source>
</evidence>
<dbReference type="Pfam" id="PF21365">
    <property type="entry name" value="Glyco_hydro_31_3rd"/>
    <property type="match status" value="1"/>
</dbReference>
<dbReference type="PROSITE" id="PS00129">
    <property type="entry name" value="GLYCOSYL_HYDROL_F31_1"/>
    <property type="match status" value="1"/>
</dbReference>
<accession>A0A0N5AK16</accession>
<evidence type="ECO:0000313" key="13">
    <source>
        <dbReference type="Proteomes" id="UP000046393"/>
    </source>
</evidence>
<dbReference type="InterPro" id="IPR000519">
    <property type="entry name" value="P_trefoil_dom"/>
</dbReference>
<reference evidence="14" key="1">
    <citation type="submission" date="2017-02" db="UniProtKB">
        <authorList>
            <consortium name="WormBaseParasite"/>
        </authorList>
    </citation>
    <scope>IDENTIFICATION</scope>
</reference>
<comment type="similarity">
    <text evidence="2 10">Belongs to the glycosyl hydrolase 31 family.</text>
</comment>
<evidence type="ECO:0000256" key="4">
    <source>
        <dbReference type="ARBA" id="ARBA00023136"/>
    </source>
</evidence>
<proteinExistence type="inferred from homology"/>
<evidence type="ECO:0000259" key="12">
    <source>
        <dbReference type="PROSITE" id="PS51448"/>
    </source>
</evidence>
<keyword evidence="4" id="KW-0472">Membrane</keyword>
<evidence type="ECO:0000256" key="5">
    <source>
        <dbReference type="ARBA" id="ARBA00023157"/>
    </source>
</evidence>
<dbReference type="WBParaSite" id="SMUV_0000482301-mRNA-1">
    <property type="protein sequence ID" value="SMUV_0000482301-mRNA-1"/>
    <property type="gene ID" value="SMUV_0000482301"/>
</dbReference>
<sequence length="797" mass="91465">MWLWNFAIISVLFPLINTDTTVDYHQRIDCFPEPGATEQKCLARDCIWESTSHEDVGNVPACFYPQTTGLFLLSAAIDKPEWILIKEQFPKVYNNPSSSYGPDIQLVRFTARRCGAALNIRIEPRDQQFPRFEPDIDIDESCVSSSTEYLELITNQEIVNETFMFSIVRNTTGTKLWDTSIGGLMFADKFIQIATKLPTDKLYGFGENTHQTLKHDFSKYKTWGMFARDEGPYSGQEDTKNLYGVHPFYMMIEQDNKAHGVLILNSNAQEVTTGPGPHLIYRTIGGILNIFFFPGPTPEEVIKQYQSLIGTPFLPPYWALGFQLSRYGYSGLNDVKNVVESNRNKQIPLEVVYADIDYMDRCMDFTTGSDWSEISEYVKYLHEQDMKMILIFDPAIDVTSSAFKRAINANVSFIEYPRKDMAEGTATEMYESTRNTKIMLSVVWPYHHTAFPDFFDPDDITQRWWIDELKNYHNQIPFDGIWIDMNEPAAFGTNEDNPWYLSSERNLTSLKCNEFEEAYAVYDDPPYKTHSAYRYGSDVLLSQKTLCMLGRTHRGKEIFYNTKNLYGLYETIATYKAAKEIFNERPVIITRSTFPSSGRYAGHWLGDNTATMNDLKTSVIGVMEFNLFGIPYVGSDVCGFNNEASEELCLRWQQVGAFHPFFRNHNNNVSPHQDPAHWDSVAAATRTANLFRYSYLSYLYSLHFEASLYGGTVIRPMFFEFVNDQQTHNINYQFMWGNSMLIAPVVEEGKTCIPVYLPSECSWYSLRDDDYGALVKTSSCVSATTTQLIPVFIRGKL</sequence>